<evidence type="ECO:0000256" key="5">
    <source>
        <dbReference type="ARBA" id="ARBA00022840"/>
    </source>
</evidence>
<dbReference type="InterPro" id="IPR027417">
    <property type="entry name" value="P-loop_NTPase"/>
</dbReference>
<dbReference type="PROSITE" id="PS00211">
    <property type="entry name" value="ABC_TRANSPORTER_1"/>
    <property type="match status" value="1"/>
</dbReference>
<dbReference type="InterPro" id="IPR003439">
    <property type="entry name" value="ABC_transporter-like_ATP-bd"/>
</dbReference>
<dbReference type="GO" id="GO:0140359">
    <property type="term" value="F:ABC-type transporter activity"/>
    <property type="evidence" value="ECO:0007669"/>
    <property type="project" value="InterPro"/>
</dbReference>
<comment type="subcellular location">
    <subcellularLocation>
        <location evidence="1">Cell membrane</location>
        <topology evidence="1">Multi-pass membrane protein</topology>
    </subcellularLocation>
</comment>
<evidence type="ECO:0000259" key="10">
    <source>
        <dbReference type="PROSITE" id="PS50893"/>
    </source>
</evidence>
<evidence type="ECO:0000256" key="1">
    <source>
        <dbReference type="ARBA" id="ARBA00004651"/>
    </source>
</evidence>
<dbReference type="CDD" id="cd18584">
    <property type="entry name" value="ABC_6TM_AarD_CydD"/>
    <property type="match status" value="1"/>
</dbReference>
<dbReference type="PROSITE" id="PS50929">
    <property type="entry name" value="ABC_TM1F"/>
    <property type="match status" value="1"/>
</dbReference>
<dbReference type="GO" id="GO:0042883">
    <property type="term" value="P:cysteine transport"/>
    <property type="evidence" value="ECO:0007669"/>
    <property type="project" value="InterPro"/>
</dbReference>
<dbReference type="InterPro" id="IPR011527">
    <property type="entry name" value="ABC1_TM_dom"/>
</dbReference>
<keyword evidence="4" id="KW-0547">Nucleotide-binding</keyword>
<dbReference type="PANTHER" id="PTHR24221">
    <property type="entry name" value="ATP-BINDING CASSETTE SUB-FAMILY B"/>
    <property type="match status" value="1"/>
</dbReference>
<dbReference type="InterPro" id="IPR003593">
    <property type="entry name" value="AAA+_ATPase"/>
</dbReference>
<dbReference type="AlphaFoldDB" id="A0A0M7A1Z0"/>
<name>A0A0M7A1Z0_9HYPH</name>
<evidence type="ECO:0000256" key="3">
    <source>
        <dbReference type="ARBA" id="ARBA00022692"/>
    </source>
</evidence>
<sequence length="613" mass="64005">MTSRGERGDKQSMTKGNTKRARKLGASMTTADAADGPIGVPDDACAKALRRAGLLLAFADLIWIAQAGLIAFAAALLLQPFLGPASADISLESYVPVLVAGFGVISLAFVRMVLQTRGMNSARRAARSVQSAARTRLLKAAVEVSPAAALPSSGAFAAHLTEQVDLLGPYYQNYVPQMMRVKVVPLVIVVAVLPVSWIASLILLICGPLIPVFMALIGMRAKKASAHQQNELTRLSGTLLDRIRGLETLTLFGALDRTLQSVNDAGERFRSGTMNVLKIAFLSSTVLELFSALGIAFAAVYIGFSLLGDISIGTWGAPLTYGGGLFVLLLAPEFFAPLRGFAAAYHDRAAGLAALESLAGLEDSFPAPEASNAEKSEAVTFHVGSSVPTIRFEDVSIRFGELSVYDGLTLDIPSGQTLLLFGPSGSGKTTLIDCILGFHTPADGAVTVDGQALTAAVAKELRQSAMWLGQSPKLFHGSIKANLLRGAGPGECISDDDLWNSLRLAGAEGLVRGLPRGLGTQLGEDGFGLSVGEIRRIALARAAVRKSAKLLLADEPTAGLDDETAADVISGLQKLCASRTAVIATHNPAILALPGQKIDLAGLAGAKVLETSG</sequence>
<dbReference type="SUPFAM" id="SSF90123">
    <property type="entry name" value="ABC transporter transmembrane region"/>
    <property type="match status" value="1"/>
</dbReference>
<dbReference type="InterPro" id="IPR014216">
    <property type="entry name" value="ABC_transptr_CydD"/>
</dbReference>
<dbReference type="InterPro" id="IPR036640">
    <property type="entry name" value="ABC1_TM_sf"/>
</dbReference>
<dbReference type="Gene3D" id="3.40.50.300">
    <property type="entry name" value="P-loop containing nucleotide triphosphate hydrolases"/>
    <property type="match status" value="1"/>
</dbReference>
<dbReference type="GO" id="GO:0005524">
    <property type="term" value="F:ATP binding"/>
    <property type="evidence" value="ECO:0007669"/>
    <property type="project" value="UniProtKB-KW"/>
</dbReference>
<dbReference type="SMART" id="SM00382">
    <property type="entry name" value="AAA"/>
    <property type="match status" value="1"/>
</dbReference>
<feature type="domain" description="ABC transporter" evidence="10">
    <location>
        <begin position="390"/>
        <end position="613"/>
    </location>
</feature>
<feature type="transmembrane region" description="Helical" evidence="9">
    <location>
        <begin position="310"/>
        <end position="331"/>
    </location>
</feature>
<keyword evidence="3 9" id="KW-0812">Transmembrane</keyword>
<gene>
    <name evidence="12" type="primary">cydD</name>
    <name evidence="12" type="ORF">LAX5112_01909</name>
</gene>
<proteinExistence type="inferred from homology"/>
<dbReference type="Gene3D" id="1.20.1560.10">
    <property type="entry name" value="ABC transporter type 1, transmembrane domain"/>
    <property type="match status" value="1"/>
</dbReference>
<feature type="transmembrane region" description="Helical" evidence="9">
    <location>
        <begin position="94"/>
        <end position="114"/>
    </location>
</feature>
<organism evidence="12 13">
    <name type="scientific">Roseibium alexandrii</name>
    <dbReference type="NCBI Taxonomy" id="388408"/>
    <lineage>
        <taxon>Bacteria</taxon>
        <taxon>Pseudomonadati</taxon>
        <taxon>Pseudomonadota</taxon>
        <taxon>Alphaproteobacteria</taxon>
        <taxon>Hyphomicrobiales</taxon>
        <taxon>Stappiaceae</taxon>
        <taxon>Roseibium</taxon>
    </lineage>
</organism>
<dbReference type="STRING" id="388408.LAX5112_01909"/>
<dbReference type="Pfam" id="PF00664">
    <property type="entry name" value="ABC_membrane"/>
    <property type="match status" value="1"/>
</dbReference>
<evidence type="ECO:0000256" key="7">
    <source>
        <dbReference type="ARBA" id="ARBA00023136"/>
    </source>
</evidence>
<evidence type="ECO:0000256" key="9">
    <source>
        <dbReference type="SAM" id="Phobius"/>
    </source>
</evidence>
<dbReference type="NCBIfam" id="TIGR02857">
    <property type="entry name" value="CydD"/>
    <property type="match status" value="1"/>
</dbReference>
<keyword evidence="6 9" id="KW-1133">Transmembrane helix</keyword>
<dbReference type="SUPFAM" id="SSF52540">
    <property type="entry name" value="P-loop containing nucleoside triphosphate hydrolases"/>
    <property type="match status" value="1"/>
</dbReference>
<dbReference type="InterPro" id="IPR039421">
    <property type="entry name" value="Type_1_exporter"/>
</dbReference>
<dbReference type="GO" id="GO:0016887">
    <property type="term" value="F:ATP hydrolysis activity"/>
    <property type="evidence" value="ECO:0007669"/>
    <property type="project" value="InterPro"/>
</dbReference>
<keyword evidence="5 12" id="KW-0067">ATP-binding</keyword>
<feature type="domain" description="ABC transmembrane type-1" evidence="11">
    <location>
        <begin position="67"/>
        <end position="350"/>
    </location>
</feature>
<dbReference type="Proteomes" id="UP000053235">
    <property type="component" value="Unassembled WGS sequence"/>
</dbReference>
<dbReference type="InterPro" id="IPR017871">
    <property type="entry name" value="ABC_transporter-like_CS"/>
</dbReference>
<dbReference type="Pfam" id="PF00005">
    <property type="entry name" value="ABC_tran"/>
    <property type="match status" value="1"/>
</dbReference>
<evidence type="ECO:0000259" key="11">
    <source>
        <dbReference type="PROSITE" id="PS50929"/>
    </source>
</evidence>
<evidence type="ECO:0000313" key="12">
    <source>
        <dbReference type="EMBL" id="CTQ68849.1"/>
    </source>
</evidence>
<dbReference type="EMBL" id="CXWD01000006">
    <property type="protein sequence ID" value="CTQ68849.1"/>
    <property type="molecule type" value="Genomic_DNA"/>
</dbReference>
<protein>
    <submittedName>
        <fullName evidence="12">ATP-binding/permease protein CydD</fullName>
    </submittedName>
</protein>
<feature type="region of interest" description="Disordered" evidence="8">
    <location>
        <begin position="1"/>
        <end position="28"/>
    </location>
</feature>
<dbReference type="GO" id="GO:0005886">
    <property type="term" value="C:plasma membrane"/>
    <property type="evidence" value="ECO:0007669"/>
    <property type="project" value="UniProtKB-SubCell"/>
</dbReference>
<feature type="transmembrane region" description="Helical" evidence="9">
    <location>
        <begin position="279"/>
        <end position="304"/>
    </location>
</feature>
<keyword evidence="7 9" id="KW-0472">Membrane</keyword>
<reference evidence="13" key="1">
    <citation type="submission" date="2015-07" db="EMBL/GenBank/DDBJ databases">
        <authorList>
            <person name="Rodrigo-Torres Lidia"/>
            <person name="Arahal R.David."/>
        </authorList>
    </citation>
    <scope>NUCLEOTIDE SEQUENCE [LARGE SCALE GENOMIC DNA]</scope>
    <source>
        <strain evidence="13">CECT 5112</strain>
    </source>
</reference>
<evidence type="ECO:0000256" key="2">
    <source>
        <dbReference type="ARBA" id="ARBA00005417"/>
    </source>
</evidence>
<evidence type="ECO:0000313" key="13">
    <source>
        <dbReference type="Proteomes" id="UP000053235"/>
    </source>
</evidence>
<evidence type="ECO:0000256" key="6">
    <source>
        <dbReference type="ARBA" id="ARBA00022989"/>
    </source>
</evidence>
<feature type="transmembrane region" description="Helical" evidence="9">
    <location>
        <begin position="179"/>
        <end position="195"/>
    </location>
</feature>
<dbReference type="GO" id="GO:0034040">
    <property type="term" value="F:ATPase-coupled lipid transmembrane transporter activity"/>
    <property type="evidence" value="ECO:0007669"/>
    <property type="project" value="TreeGrafter"/>
</dbReference>
<evidence type="ECO:0000256" key="4">
    <source>
        <dbReference type="ARBA" id="ARBA00022741"/>
    </source>
</evidence>
<dbReference type="PANTHER" id="PTHR24221:SF261">
    <property type="entry name" value="GLUTATHIONE_L-CYSTEINE TRANSPORT SYSTEM ATP-BINDING_PERMEASE PROTEIN CYDD"/>
    <property type="match status" value="1"/>
</dbReference>
<feature type="compositionally biased region" description="Basic and acidic residues" evidence="8">
    <location>
        <begin position="1"/>
        <end position="12"/>
    </location>
</feature>
<accession>A0A0M7A1Z0</accession>
<feature type="transmembrane region" description="Helical" evidence="9">
    <location>
        <begin position="54"/>
        <end position="82"/>
    </location>
</feature>
<dbReference type="PROSITE" id="PS50893">
    <property type="entry name" value="ABC_TRANSPORTER_2"/>
    <property type="match status" value="1"/>
</dbReference>
<keyword evidence="13" id="KW-1185">Reference proteome</keyword>
<evidence type="ECO:0000256" key="8">
    <source>
        <dbReference type="SAM" id="MobiDB-lite"/>
    </source>
</evidence>
<comment type="similarity">
    <text evidence="2">Belongs to the ABC transporter superfamily.</text>
</comment>